<keyword evidence="3" id="KW-1185">Reference proteome</keyword>
<dbReference type="OrthoDB" id="672028at2"/>
<dbReference type="SUPFAM" id="SSF160631">
    <property type="entry name" value="SMI1/KNR4-like"/>
    <property type="match status" value="1"/>
</dbReference>
<evidence type="ECO:0000259" key="1">
    <source>
        <dbReference type="Pfam" id="PF09346"/>
    </source>
</evidence>
<feature type="domain" description="Knr4/Smi1-like" evidence="1">
    <location>
        <begin position="36"/>
        <end position="128"/>
    </location>
</feature>
<dbReference type="EMBL" id="AAWS01000059">
    <property type="protein sequence ID" value="EAY24868.1"/>
    <property type="molecule type" value="Genomic_DNA"/>
</dbReference>
<dbReference type="InterPro" id="IPR018958">
    <property type="entry name" value="Knr4/Smi1-like_dom"/>
</dbReference>
<evidence type="ECO:0000313" key="3">
    <source>
        <dbReference type="Proteomes" id="UP000004095"/>
    </source>
</evidence>
<reference evidence="2 3" key="1">
    <citation type="submission" date="2007-01" db="EMBL/GenBank/DDBJ databases">
        <authorList>
            <person name="Haygood M."/>
            <person name="Podell S."/>
            <person name="Anderson C."/>
            <person name="Hopkinson B."/>
            <person name="Roe K."/>
            <person name="Barbeau K."/>
            <person name="Gaasterland T."/>
            <person name="Ferriera S."/>
            <person name="Johnson J."/>
            <person name="Kravitz S."/>
            <person name="Beeson K."/>
            <person name="Sutton G."/>
            <person name="Rogers Y.-H."/>
            <person name="Friedman R."/>
            <person name="Frazier M."/>
            <person name="Venter J.C."/>
        </authorList>
    </citation>
    <scope>NUCLEOTIDE SEQUENCE [LARGE SCALE GENOMIC DNA]</scope>
    <source>
        <strain evidence="2 3">ATCC 23134</strain>
    </source>
</reference>
<accession>A1ZXJ3</accession>
<protein>
    <recommendedName>
        <fullName evidence="1">Knr4/Smi1-like domain-containing protein</fullName>
    </recommendedName>
</protein>
<dbReference type="Pfam" id="PF09346">
    <property type="entry name" value="SMI1_KNR4"/>
    <property type="match status" value="1"/>
</dbReference>
<comment type="caution">
    <text evidence="2">The sequence shown here is derived from an EMBL/GenBank/DDBJ whole genome shotgun (WGS) entry which is preliminary data.</text>
</comment>
<dbReference type="InterPro" id="IPR037883">
    <property type="entry name" value="Knr4/Smi1-like_sf"/>
</dbReference>
<dbReference type="RefSeq" id="WP_002703914.1">
    <property type="nucleotide sequence ID" value="NZ_AAWS01000059.1"/>
</dbReference>
<dbReference type="Proteomes" id="UP000004095">
    <property type="component" value="Unassembled WGS sequence"/>
</dbReference>
<evidence type="ECO:0000313" key="2">
    <source>
        <dbReference type="EMBL" id="EAY24868.1"/>
    </source>
</evidence>
<dbReference type="AlphaFoldDB" id="A1ZXJ3"/>
<sequence>MMNVKNELKKNKVKNFSPPTIDSLELSQVQESINDKYYLKFLDEMNGGYFFNGSLHFYGVCADLPFHSIMNVNSHLRSCYKDLSQGIFSFGEDLFGNQFCFSKDGVILFNLESAEKEKIATNFEGFLAAIFDNSEDLDYYTGQSLMQEWQSLGHSLQYGERLCPKQPFIIGGEFEVENLHVKSFDKNLEYNSKIAYQISNLPDGTEIKITIES</sequence>
<dbReference type="eggNOG" id="ENOG5030IQT">
    <property type="taxonomic scope" value="Bacteria"/>
</dbReference>
<dbReference type="Gene3D" id="3.40.1580.10">
    <property type="entry name" value="SMI1/KNR4-like"/>
    <property type="match status" value="1"/>
</dbReference>
<organism evidence="2 3">
    <name type="scientific">Microscilla marina ATCC 23134</name>
    <dbReference type="NCBI Taxonomy" id="313606"/>
    <lineage>
        <taxon>Bacteria</taxon>
        <taxon>Pseudomonadati</taxon>
        <taxon>Bacteroidota</taxon>
        <taxon>Cytophagia</taxon>
        <taxon>Cytophagales</taxon>
        <taxon>Microscillaceae</taxon>
        <taxon>Microscilla</taxon>
    </lineage>
</organism>
<gene>
    <name evidence="2" type="ORF">M23134_05843</name>
</gene>
<proteinExistence type="predicted"/>
<name>A1ZXJ3_MICM2</name>